<dbReference type="PRINTS" id="PR00090">
    <property type="entry name" value="RNGDIOXGNASE"/>
</dbReference>
<dbReference type="InterPro" id="IPR001663">
    <property type="entry name" value="Rng_hydr_dOase-A"/>
</dbReference>
<comment type="caution">
    <text evidence="9">The sequence shown here is derived from an EMBL/GenBank/DDBJ whole genome shotgun (WGS) entry which is preliminary data.</text>
</comment>
<dbReference type="Gene3D" id="3.90.380.10">
    <property type="entry name" value="Naphthalene 1,2-dioxygenase Alpha Subunit, Chain A, domain 1"/>
    <property type="match status" value="1"/>
</dbReference>
<comment type="cofactor">
    <cofactor evidence="1">
        <name>Fe cation</name>
        <dbReference type="ChEBI" id="CHEBI:24875"/>
    </cofactor>
</comment>
<keyword evidence="5" id="KW-0560">Oxidoreductase</keyword>
<keyword evidence="3" id="KW-0001">2Fe-2S</keyword>
<dbReference type="GO" id="GO:0005506">
    <property type="term" value="F:iron ion binding"/>
    <property type="evidence" value="ECO:0007669"/>
    <property type="project" value="InterPro"/>
</dbReference>
<dbReference type="EMBL" id="SHKO01000001">
    <property type="protein sequence ID" value="RZT99796.1"/>
    <property type="molecule type" value="Genomic_DNA"/>
</dbReference>
<dbReference type="RefSeq" id="WP_128395474.1">
    <property type="nucleotide sequence ID" value="NZ_SHKO01000001.1"/>
</dbReference>
<keyword evidence="9" id="KW-0223">Dioxygenase</keyword>
<evidence type="ECO:0000256" key="7">
    <source>
        <dbReference type="ARBA" id="ARBA00023014"/>
    </source>
</evidence>
<dbReference type="PANTHER" id="PTHR43756">
    <property type="entry name" value="CHOLINE MONOOXYGENASE, CHLOROPLASTIC"/>
    <property type="match status" value="1"/>
</dbReference>
<dbReference type="GO" id="GO:0051537">
    <property type="term" value="F:2 iron, 2 sulfur cluster binding"/>
    <property type="evidence" value="ECO:0007669"/>
    <property type="project" value="UniProtKB-KW"/>
</dbReference>
<dbReference type="AlphaFoldDB" id="A0A4Q7VT97"/>
<dbReference type="OrthoDB" id="9790995at2"/>
<evidence type="ECO:0000313" key="9">
    <source>
        <dbReference type="EMBL" id="RZT99796.1"/>
    </source>
</evidence>
<dbReference type="SUPFAM" id="SSF50022">
    <property type="entry name" value="ISP domain"/>
    <property type="match status" value="1"/>
</dbReference>
<keyword evidence="6" id="KW-0408">Iron</keyword>
<protein>
    <submittedName>
        <fullName evidence="9">Phenylpropionate dioxygenase-like ring-hydroxylating dioxygenase large terminal subunit</fullName>
    </submittedName>
</protein>
<proteinExistence type="inferred from homology"/>
<dbReference type="InterPro" id="IPR015879">
    <property type="entry name" value="Ring_hydroxy_dOase_asu_C_dom"/>
</dbReference>
<sequence>MDLADILKLASPLPVSAYFDQAVYEQEQQRIFRCSPLYVGHQNSVPEVQDWYALPQENGGRVLLHNADGIKLMSNVCRHRQALMLGSYSTNCELTEHRGSLGQTGGNIVCPVHAWTYRADGQLLSAPQFEIRQCKKLESSPLLNMSGFLFEHPSGLPHDIHTLFDELGHDLSHYRLDHVETHSCPCNWKTFIEIYNDDYHIGPFHPGLGKYVECDALRWAYGNWYCKQTVGAEQTLQKGGTPVYREWERLLKEYMGDETPQFGAIWIAIYPTLMIELFPHALVVSSLFPKGPGETLNLIEFYYPDDVLAFSPELAEYHRKAYMETAEEDDEIAVRIDEGRRALYLRDRNDHGPYQIPLEEGMAQFHAWYRTMMNMDSTQPPVSGVNIF</sequence>
<reference evidence="9 10" key="1">
    <citation type="submission" date="2019-02" db="EMBL/GenBank/DDBJ databases">
        <title>Genomic Encyclopedia of Type Strains, Phase IV (KMG-IV): sequencing the most valuable type-strain genomes for metagenomic binning, comparative biology and taxonomic classification.</title>
        <authorList>
            <person name="Goeker M."/>
        </authorList>
    </citation>
    <scope>NUCLEOTIDE SEQUENCE [LARGE SCALE GENOMIC DNA]</scope>
    <source>
        <strain evidence="9 10">DSM 23814</strain>
    </source>
</reference>
<evidence type="ECO:0000313" key="10">
    <source>
        <dbReference type="Proteomes" id="UP000293398"/>
    </source>
</evidence>
<accession>A0A4Q7VT97</accession>
<evidence type="ECO:0000259" key="8">
    <source>
        <dbReference type="PROSITE" id="PS51296"/>
    </source>
</evidence>
<evidence type="ECO:0000256" key="2">
    <source>
        <dbReference type="ARBA" id="ARBA00008751"/>
    </source>
</evidence>
<dbReference type="Proteomes" id="UP000293398">
    <property type="component" value="Unassembled WGS sequence"/>
</dbReference>
<dbReference type="Pfam" id="PF00355">
    <property type="entry name" value="Rieske"/>
    <property type="match status" value="1"/>
</dbReference>
<dbReference type="Pfam" id="PF00848">
    <property type="entry name" value="Ring_hydroxyl_A"/>
    <property type="match status" value="1"/>
</dbReference>
<evidence type="ECO:0000256" key="4">
    <source>
        <dbReference type="ARBA" id="ARBA00022723"/>
    </source>
</evidence>
<comment type="similarity">
    <text evidence="2">Belongs to the bacterial ring-hydroxylating dioxygenase alpha subunit family.</text>
</comment>
<name>A0A4Q7VT97_9BURK</name>
<gene>
    <name evidence="9" type="ORF">EV681_1590</name>
</gene>
<evidence type="ECO:0000256" key="1">
    <source>
        <dbReference type="ARBA" id="ARBA00001962"/>
    </source>
</evidence>
<keyword evidence="10" id="KW-1185">Reference proteome</keyword>
<dbReference type="PANTHER" id="PTHR43756:SF5">
    <property type="entry name" value="CHOLINE MONOOXYGENASE, CHLOROPLASTIC"/>
    <property type="match status" value="1"/>
</dbReference>
<keyword evidence="4" id="KW-0479">Metal-binding</keyword>
<dbReference type="PROSITE" id="PS51296">
    <property type="entry name" value="RIESKE"/>
    <property type="match status" value="1"/>
</dbReference>
<evidence type="ECO:0000256" key="6">
    <source>
        <dbReference type="ARBA" id="ARBA00023004"/>
    </source>
</evidence>
<keyword evidence="7" id="KW-0411">Iron-sulfur</keyword>
<organism evidence="9 10">
    <name type="scientific">Advenella incenata</name>
    <dbReference type="NCBI Taxonomy" id="267800"/>
    <lineage>
        <taxon>Bacteria</taxon>
        <taxon>Pseudomonadati</taxon>
        <taxon>Pseudomonadota</taxon>
        <taxon>Betaproteobacteria</taxon>
        <taxon>Burkholderiales</taxon>
        <taxon>Alcaligenaceae</taxon>
    </lineage>
</organism>
<dbReference type="CDD" id="cd00680">
    <property type="entry name" value="RHO_alpha_C"/>
    <property type="match status" value="1"/>
</dbReference>
<dbReference type="Gene3D" id="2.102.10.10">
    <property type="entry name" value="Rieske [2Fe-2S] iron-sulphur domain"/>
    <property type="match status" value="1"/>
</dbReference>
<evidence type="ECO:0000256" key="5">
    <source>
        <dbReference type="ARBA" id="ARBA00023002"/>
    </source>
</evidence>
<evidence type="ECO:0000256" key="3">
    <source>
        <dbReference type="ARBA" id="ARBA00022714"/>
    </source>
</evidence>
<dbReference type="SUPFAM" id="SSF55961">
    <property type="entry name" value="Bet v1-like"/>
    <property type="match status" value="1"/>
</dbReference>
<dbReference type="GO" id="GO:0051213">
    <property type="term" value="F:dioxygenase activity"/>
    <property type="evidence" value="ECO:0007669"/>
    <property type="project" value="UniProtKB-KW"/>
</dbReference>
<dbReference type="InterPro" id="IPR036922">
    <property type="entry name" value="Rieske_2Fe-2S_sf"/>
</dbReference>
<feature type="domain" description="Rieske" evidence="8">
    <location>
        <begin position="37"/>
        <end position="151"/>
    </location>
</feature>
<dbReference type="InterPro" id="IPR017941">
    <property type="entry name" value="Rieske_2Fe-2S"/>
</dbReference>